<keyword evidence="1" id="KW-1133">Transmembrane helix</keyword>
<dbReference type="Proteomes" id="UP000318102">
    <property type="component" value="Unassembled WGS sequence"/>
</dbReference>
<organism evidence="2 3">
    <name type="scientific">Paenibacillus agilis</name>
    <dbReference type="NCBI Taxonomy" id="3020863"/>
    <lineage>
        <taxon>Bacteria</taxon>
        <taxon>Bacillati</taxon>
        <taxon>Bacillota</taxon>
        <taxon>Bacilli</taxon>
        <taxon>Bacillales</taxon>
        <taxon>Paenibacillaceae</taxon>
        <taxon>Paenibacillus</taxon>
    </lineage>
</organism>
<protein>
    <submittedName>
        <fullName evidence="2">Uncharacterized protein</fullName>
    </submittedName>
</protein>
<feature type="transmembrane region" description="Helical" evidence="1">
    <location>
        <begin position="83"/>
        <end position="104"/>
    </location>
</feature>
<keyword evidence="1" id="KW-0812">Transmembrane</keyword>
<feature type="transmembrane region" description="Helical" evidence="1">
    <location>
        <begin position="116"/>
        <end position="137"/>
    </location>
</feature>
<evidence type="ECO:0000313" key="2">
    <source>
        <dbReference type="EMBL" id="TVX91829.1"/>
    </source>
</evidence>
<accession>A0A559IW23</accession>
<gene>
    <name evidence="2" type="ORF">FPZ44_01390</name>
</gene>
<dbReference type="RefSeq" id="WP_144986709.1">
    <property type="nucleotide sequence ID" value="NZ_VNJK01000001.1"/>
</dbReference>
<dbReference type="AlphaFoldDB" id="A0A559IW23"/>
<keyword evidence="1" id="KW-0472">Membrane</keyword>
<reference evidence="2 3" key="1">
    <citation type="submission" date="2019-07" db="EMBL/GenBank/DDBJ databases">
        <authorList>
            <person name="Kim J."/>
        </authorList>
    </citation>
    <scope>NUCLEOTIDE SEQUENCE [LARGE SCALE GENOMIC DNA]</scope>
    <source>
        <strain evidence="2 3">N4</strain>
    </source>
</reference>
<evidence type="ECO:0000313" key="3">
    <source>
        <dbReference type="Proteomes" id="UP000318102"/>
    </source>
</evidence>
<dbReference type="EMBL" id="VNJK01000001">
    <property type="protein sequence ID" value="TVX91829.1"/>
    <property type="molecule type" value="Genomic_DNA"/>
</dbReference>
<name>A0A559IW23_9BACL</name>
<dbReference type="OrthoDB" id="8928961at2"/>
<proteinExistence type="predicted"/>
<comment type="caution">
    <text evidence="2">The sequence shown here is derived from an EMBL/GenBank/DDBJ whole genome shotgun (WGS) entry which is preliminary data.</text>
</comment>
<evidence type="ECO:0000256" key="1">
    <source>
        <dbReference type="SAM" id="Phobius"/>
    </source>
</evidence>
<keyword evidence="3" id="KW-1185">Reference proteome</keyword>
<sequence>MLCEKCNTNVPPHSKYCNICGPEVGQNNSYSNNNITNLGNMHFGENINVVTNYYGSDNQELVQYEKADQRILRSPKKIVKWSLLLGVISIIGNIASIGSVFGLSLTTLELPNWLKIISWIVVFIGLAIGFIAIELRINKNTKIPTGKGNFMYLDLIENNEVLISNNVITDCPICPGTVFVRRLIENNKSYYVGICSHNPQHVFTFDSTTMTGSRLHL</sequence>